<evidence type="ECO:0000313" key="1">
    <source>
        <dbReference type="EMBL" id="KAI4368243.1"/>
    </source>
</evidence>
<reference evidence="2" key="1">
    <citation type="journal article" date="2023" name="Front. Plant Sci.">
        <title>Chromosomal-level genome assembly of Melastoma candidum provides insights into trichome evolution.</title>
        <authorList>
            <person name="Zhong Y."/>
            <person name="Wu W."/>
            <person name="Sun C."/>
            <person name="Zou P."/>
            <person name="Liu Y."/>
            <person name="Dai S."/>
            <person name="Zhou R."/>
        </authorList>
    </citation>
    <scope>NUCLEOTIDE SEQUENCE [LARGE SCALE GENOMIC DNA]</scope>
</reference>
<comment type="caution">
    <text evidence="1">The sequence shown here is derived from an EMBL/GenBank/DDBJ whole genome shotgun (WGS) entry which is preliminary data.</text>
</comment>
<dbReference type="EMBL" id="CM042884">
    <property type="protein sequence ID" value="KAI4368243.1"/>
    <property type="molecule type" value="Genomic_DNA"/>
</dbReference>
<protein>
    <submittedName>
        <fullName evidence="1">Uncharacterized protein</fullName>
    </submittedName>
</protein>
<gene>
    <name evidence="1" type="ORF">MLD38_016820</name>
</gene>
<accession>A0ACB9QPU4</accession>
<sequence length="146" mass="16099">MSLPGQSSSSPVAGQIFVVKDRFAEEDVDGWRGTTGCLSKSGLSRVRMVIARSPAKAWRKLLGGRSKRRDDGTRRGGGGGVDLFRRVSCVGRPRTLDSLVDSVTSDPNDPEFSYEMLRDLLQRNEFFSAECSTNLDDAYYLCCHGK</sequence>
<name>A0ACB9QPU4_9MYRT</name>
<dbReference type="Proteomes" id="UP001057402">
    <property type="component" value="Chromosome 5"/>
</dbReference>
<evidence type="ECO:0000313" key="2">
    <source>
        <dbReference type="Proteomes" id="UP001057402"/>
    </source>
</evidence>
<proteinExistence type="predicted"/>
<organism evidence="1 2">
    <name type="scientific">Melastoma candidum</name>
    <dbReference type="NCBI Taxonomy" id="119954"/>
    <lineage>
        <taxon>Eukaryota</taxon>
        <taxon>Viridiplantae</taxon>
        <taxon>Streptophyta</taxon>
        <taxon>Embryophyta</taxon>
        <taxon>Tracheophyta</taxon>
        <taxon>Spermatophyta</taxon>
        <taxon>Magnoliopsida</taxon>
        <taxon>eudicotyledons</taxon>
        <taxon>Gunneridae</taxon>
        <taxon>Pentapetalae</taxon>
        <taxon>rosids</taxon>
        <taxon>malvids</taxon>
        <taxon>Myrtales</taxon>
        <taxon>Melastomataceae</taxon>
        <taxon>Melastomatoideae</taxon>
        <taxon>Melastomateae</taxon>
        <taxon>Melastoma</taxon>
    </lineage>
</organism>
<keyword evidence="2" id="KW-1185">Reference proteome</keyword>